<name>A0ABQ0G7P5_9PEZI</name>
<evidence type="ECO:0000259" key="6">
    <source>
        <dbReference type="PROSITE" id="PS51471"/>
    </source>
</evidence>
<dbReference type="Proteomes" id="UP001628179">
    <property type="component" value="Unassembled WGS sequence"/>
</dbReference>
<dbReference type="RefSeq" id="XP_070915466.1">
    <property type="nucleotide sequence ID" value="XM_071059365.1"/>
</dbReference>
<dbReference type="PROSITE" id="PS51471">
    <property type="entry name" value="FE2OG_OXY"/>
    <property type="match status" value="1"/>
</dbReference>
<organism evidence="7 8">
    <name type="scientific">Madurella fahalii</name>
    <dbReference type="NCBI Taxonomy" id="1157608"/>
    <lineage>
        <taxon>Eukaryota</taxon>
        <taxon>Fungi</taxon>
        <taxon>Dikarya</taxon>
        <taxon>Ascomycota</taxon>
        <taxon>Pezizomycotina</taxon>
        <taxon>Sordariomycetes</taxon>
        <taxon>Sordariomycetidae</taxon>
        <taxon>Sordariales</taxon>
        <taxon>Sordariales incertae sedis</taxon>
        <taxon>Madurella</taxon>
    </lineage>
</organism>
<keyword evidence="2 5" id="KW-0479">Metal-binding</keyword>
<sequence length="377" mass="41922">MDGDFVSIPTLDLSLARSSETKERFLSELRNALVRVGFFYVKNHSIPGHVQQDALQQSMAFFNLPLEKKLEIETVYSKHFLGYNRMDAEKTSARADHNESIAIGADLLAPSADEPVYLNLHGPSQWPDEIAAPGFRKAIESYRSAVQNLATEFTILIEEALGLKPTSVTRLFNDSPFSRLKITSYPPPPRQTHAEDHQQGVGAHKDGVFMTYLLQGGEHNCLEVQNKSGAWIPVPPIPGTVVVNIGRLLEILTHGVCTATTHRVLLSPDGFYGPSGEPLGPRLSLPFFQHVNLRLKPDDLYLDIPRHTADLVKDERVISDAGTFFSGLFDNCVGDLVFVSMMTSFQEAAAKWYPELLPRALKKQAEAKQLDSQQRTV</sequence>
<dbReference type="GeneID" id="98174688"/>
<keyword evidence="4 5" id="KW-0408">Iron</keyword>
<evidence type="ECO:0000256" key="5">
    <source>
        <dbReference type="RuleBase" id="RU003682"/>
    </source>
</evidence>
<feature type="domain" description="Fe2OG dioxygenase" evidence="6">
    <location>
        <begin position="176"/>
        <end position="291"/>
    </location>
</feature>
<proteinExistence type="inferred from homology"/>
<keyword evidence="8" id="KW-1185">Reference proteome</keyword>
<dbReference type="InterPro" id="IPR027443">
    <property type="entry name" value="IPNS-like_sf"/>
</dbReference>
<evidence type="ECO:0000313" key="7">
    <source>
        <dbReference type="EMBL" id="GAB1313735.1"/>
    </source>
</evidence>
<dbReference type="PANTHER" id="PTHR10209">
    <property type="entry name" value="OXIDOREDUCTASE, 2OG-FE II OXYGENASE FAMILY PROTEIN"/>
    <property type="match status" value="1"/>
</dbReference>
<dbReference type="EMBL" id="BAAFSV010000002">
    <property type="protein sequence ID" value="GAB1313735.1"/>
    <property type="molecule type" value="Genomic_DNA"/>
</dbReference>
<gene>
    <name evidence="7" type="ORF">MFIFM68171_03945</name>
</gene>
<accession>A0ABQ0G7P5</accession>
<comment type="caution">
    <text evidence="7">The sequence shown here is derived from an EMBL/GenBank/DDBJ whole genome shotgun (WGS) entry which is preliminary data.</text>
</comment>
<dbReference type="SUPFAM" id="SSF51197">
    <property type="entry name" value="Clavaminate synthase-like"/>
    <property type="match status" value="1"/>
</dbReference>
<evidence type="ECO:0000313" key="8">
    <source>
        <dbReference type="Proteomes" id="UP001628179"/>
    </source>
</evidence>
<keyword evidence="3 5" id="KW-0560">Oxidoreductase</keyword>
<dbReference type="PRINTS" id="PR00682">
    <property type="entry name" value="IPNSYNTHASE"/>
</dbReference>
<dbReference type="InterPro" id="IPR044861">
    <property type="entry name" value="IPNS-like_FE2OG_OXY"/>
</dbReference>
<evidence type="ECO:0000256" key="3">
    <source>
        <dbReference type="ARBA" id="ARBA00023002"/>
    </source>
</evidence>
<evidence type="ECO:0000256" key="2">
    <source>
        <dbReference type="ARBA" id="ARBA00022723"/>
    </source>
</evidence>
<reference evidence="7 8" key="1">
    <citation type="submission" date="2024-09" db="EMBL/GenBank/DDBJ databases">
        <title>Itraconazole resistance in Madurella fahalii resulting from another homologue of gene encoding cytochrome P450 14-alpha sterol demethylase (CYP51).</title>
        <authorList>
            <person name="Yoshioka I."/>
            <person name="Fahal A.H."/>
            <person name="Kaneko S."/>
            <person name="Yaguchi T."/>
        </authorList>
    </citation>
    <scope>NUCLEOTIDE SEQUENCE [LARGE SCALE GENOMIC DNA]</scope>
    <source>
        <strain evidence="7 8">IFM 68171</strain>
    </source>
</reference>
<dbReference type="InterPro" id="IPR005123">
    <property type="entry name" value="Oxoglu/Fe-dep_dioxygenase_dom"/>
</dbReference>
<evidence type="ECO:0000256" key="4">
    <source>
        <dbReference type="ARBA" id="ARBA00023004"/>
    </source>
</evidence>
<evidence type="ECO:0000256" key="1">
    <source>
        <dbReference type="ARBA" id="ARBA00008056"/>
    </source>
</evidence>
<dbReference type="Gene3D" id="2.60.120.330">
    <property type="entry name" value="B-lactam Antibiotic, Isopenicillin N Synthase, Chain"/>
    <property type="match status" value="1"/>
</dbReference>
<dbReference type="InterPro" id="IPR026992">
    <property type="entry name" value="DIOX_N"/>
</dbReference>
<dbReference type="Pfam" id="PF03171">
    <property type="entry name" value="2OG-FeII_Oxy"/>
    <property type="match status" value="1"/>
</dbReference>
<dbReference type="Pfam" id="PF14226">
    <property type="entry name" value="DIOX_N"/>
    <property type="match status" value="1"/>
</dbReference>
<protein>
    <recommendedName>
        <fullName evidence="6">Fe2OG dioxygenase domain-containing protein</fullName>
    </recommendedName>
</protein>
<dbReference type="PANTHER" id="PTHR10209:SF812">
    <property type="entry name" value="2OG-FE(II) OXYGENASE FAMILY, PUTATIVE (AFU_ORTHOLOGUE AFUA_3G14880)-RELATED"/>
    <property type="match status" value="1"/>
</dbReference>
<comment type="similarity">
    <text evidence="1 5">Belongs to the iron/ascorbate-dependent oxidoreductase family.</text>
</comment>